<dbReference type="Pfam" id="PF08240">
    <property type="entry name" value="ADH_N"/>
    <property type="match status" value="1"/>
</dbReference>
<accession>A0A514LMG6</accession>
<gene>
    <name evidence="3" type="ORF">EPH95_06770</name>
</gene>
<evidence type="ECO:0000313" key="4">
    <source>
        <dbReference type="Proteomes" id="UP000319756"/>
    </source>
</evidence>
<keyword evidence="1" id="KW-0521">NADP</keyword>
<proteinExistence type="predicted"/>
<dbReference type="Pfam" id="PF00107">
    <property type="entry name" value="ADH_zinc_N"/>
    <property type="match status" value="1"/>
</dbReference>
<sequence length="349" mass="37011">MTAAVLTAFGGPDFLQLRDDVPVPDVQAGQVLVRVTAASVNNTDIWTREGAYGLPGDPDAKAGWRGSIEFPRIQGADMVGYICNVGNGVDAQRLGKRVLVDPAFYDEASDDANPIGLLGSERHGGFAEYVLVDDERAHDVSNSPLIDEQLACLPTAYGTALGMFERAAFGHGETVLITGASGGVGLALVQLAAARDATVIALTSSGKAEKVTEAGATYVVDRDSTDVEKNILEVAPRGLDIVADVVGGETVASVLPLLREGGRWVIAGAVGGPIVTFDLRRLYLQNRRFIGSSMHTPAHFRKLVVEANSGKISPRVAETFPLSKIHEAQRFFQQRKHVGKIVVLPSIGS</sequence>
<dbReference type="PRINTS" id="PR00081">
    <property type="entry name" value="GDHRDH"/>
</dbReference>
<name>A0A514LMG6_9BACI</name>
<dbReference type="SMART" id="SM00829">
    <property type="entry name" value="PKS_ER"/>
    <property type="match status" value="1"/>
</dbReference>
<keyword evidence="4" id="KW-1185">Reference proteome</keyword>
<dbReference type="InterPro" id="IPR051603">
    <property type="entry name" value="Zinc-ADH_QOR/CCCR"/>
</dbReference>
<dbReference type="GO" id="GO:0016491">
    <property type="term" value="F:oxidoreductase activity"/>
    <property type="evidence" value="ECO:0007669"/>
    <property type="project" value="InterPro"/>
</dbReference>
<evidence type="ECO:0000256" key="1">
    <source>
        <dbReference type="ARBA" id="ARBA00022857"/>
    </source>
</evidence>
<dbReference type="SUPFAM" id="SSF51735">
    <property type="entry name" value="NAD(P)-binding Rossmann-fold domains"/>
    <property type="match status" value="1"/>
</dbReference>
<feature type="domain" description="Enoyl reductase (ER)" evidence="2">
    <location>
        <begin position="10"/>
        <end position="343"/>
    </location>
</feature>
<protein>
    <submittedName>
        <fullName evidence="3">Zn-dependent oxidoreductase</fullName>
    </submittedName>
</protein>
<dbReference type="OrthoDB" id="9787435at2"/>
<dbReference type="PANTHER" id="PTHR44154:SF1">
    <property type="entry name" value="QUINONE OXIDOREDUCTASE"/>
    <property type="match status" value="1"/>
</dbReference>
<dbReference type="Proteomes" id="UP000319756">
    <property type="component" value="Chromosome"/>
</dbReference>
<dbReference type="InterPro" id="IPR020843">
    <property type="entry name" value="ER"/>
</dbReference>
<dbReference type="InterPro" id="IPR002347">
    <property type="entry name" value="SDR_fam"/>
</dbReference>
<dbReference type="InterPro" id="IPR013149">
    <property type="entry name" value="ADH-like_C"/>
</dbReference>
<dbReference type="InterPro" id="IPR013154">
    <property type="entry name" value="ADH-like_N"/>
</dbReference>
<organism evidence="3 4">
    <name type="scientific">Salicibibacter halophilus</name>
    <dbReference type="NCBI Taxonomy" id="2502791"/>
    <lineage>
        <taxon>Bacteria</taxon>
        <taxon>Bacillati</taxon>
        <taxon>Bacillota</taxon>
        <taxon>Bacilli</taxon>
        <taxon>Bacillales</taxon>
        <taxon>Bacillaceae</taxon>
        <taxon>Salicibibacter</taxon>
    </lineage>
</organism>
<dbReference type="PANTHER" id="PTHR44154">
    <property type="entry name" value="QUINONE OXIDOREDUCTASE"/>
    <property type="match status" value="1"/>
</dbReference>
<reference evidence="4" key="1">
    <citation type="submission" date="2019-01" db="EMBL/GenBank/DDBJ databases">
        <title>Genomic analysis of Salicibibacter sp. NKC3-5.</title>
        <authorList>
            <person name="Oh Y.J."/>
        </authorList>
    </citation>
    <scope>NUCLEOTIDE SEQUENCE [LARGE SCALE GENOMIC DNA]</scope>
    <source>
        <strain evidence="4">NKC3-5</strain>
    </source>
</reference>
<dbReference type="SUPFAM" id="SSF50129">
    <property type="entry name" value="GroES-like"/>
    <property type="match status" value="1"/>
</dbReference>
<dbReference type="InterPro" id="IPR036291">
    <property type="entry name" value="NAD(P)-bd_dom_sf"/>
</dbReference>
<evidence type="ECO:0000313" key="3">
    <source>
        <dbReference type="EMBL" id="QDI93036.1"/>
    </source>
</evidence>
<evidence type="ECO:0000259" key="2">
    <source>
        <dbReference type="SMART" id="SM00829"/>
    </source>
</evidence>
<dbReference type="Gene3D" id="3.40.50.720">
    <property type="entry name" value="NAD(P)-binding Rossmann-like Domain"/>
    <property type="match status" value="1"/>
</dbReference>
<dbReference type="EMBL" id="CP035485">
    <property type="protein sequence ID" value="QDI93036.1"/>
    <property type="molecule type" value="Genomic_DNA"/>
</dbReference>
<dbReference type="AlphaFoldDB" id="A0A514LMG6"/>
<dbReference type="Gene3D" id="3.90.180.10">
    <property type="entry name" value="Medium-chain alcohol dehydrogenases, catalytic domain"/>
    <property type="match status" value="1"/>
</dbReference>
<dbReference type="InterPro" id="IPR011032">
    <property type="entry name" value="GroES-like_sf"/>
</dbReference>
<dbReference type="KEGG" id="sale:EPH95_06770"/>